<feature type="transmembrane region" description="Helical" evidence="2">
    <location>
        <begin position="228"/>
        <end position="249"/>
    </location>
</feature>
<feature type="transmembrane region" description="Helical" evidence="2">
    <location>
        <begin position="7"/>
        <end position="26"/>
    </location>
</feature>
<feature type="transmembrane region" description="Helical" evidence="2">
    <location>
        <begin position="106"/>
        <end position="129"/>
    </location>
</feature>
<evidence type="ECO:0000313" key="4">
    <source>
        <dbReference type="Proteomes" id="UP000240009"/>
    </source>
</evidence>
<feature type="transmembrane region" description="Helical" evidence="2">
    <location>
        <begin position="255"/>
        <end position="273"/>
    </location>
</feature>
<feature type="transmembrane region" description="Helical" evidence="2">
    <location>
        <begin position="309"/>
        <end position="331"/>
    </location>
</feature>
<proteinExistence type="predicted"/>
<comment type="caution">
    <text evidence="3">The sequence shown here is derived from an EMBL/GenBank/DDBJ whole genome shotgun (WGS) entry which is preliminary data.</text>
</comment>
<feature type="transmembrane region" description="Helical" evidence="2">
    <location>
        <begin position="373"/>
        <end position="392"/>
    </location>
</feature>
<evidence type="ECO:0000256" key="1">
    <source>
        <dbReference type="ARBA" id="ARBA00023115"/>
    </source>
</evidence>
<keyword evidence="1" id="KW-0620">Polyamine biosynthesis</keyword>
<dbReference type="RefSeq" id="WP_105354062.1">
    <property type="nucleotide sequence ID" value="NZ_PUIA01000037.1"/>
</dbReference>
<keyword evidence="2" id="KW-1133">Transmembrane helix</keyword>
<feature type="transmembrane region" description="Helical" evidence="2">
    <location>
        <begin position="343"/>
        <end position="367"/>
    </location>
</feature>
<feature type="transmembrane region" description="Helical" evidence="2">
    <location>
        <begin position="285"/>
        <end position="303"/>
    </location>
</feature>
<evidence type="ECO:0000313" key="3">
    <source>
        <dbReference type="EMBL" id="PQO31320.1"/>
    </source>
</evidence>
<feature type="transmembrane region" description="Helical" evidence="2">
    <location>
        <begin position="76"/>
        <end position="94"/>
    </location>
</feature>
<dbReference type="Gene3D" id="3.40.50.150">
    <property type="entry name" value="Vaccinia Virus protein VP39"/>
    <property type="match status" value="1"/>
</dbReference>
<dbReference type="EMBL" id="PUIA01000037">
    <property type="protein sequence ID" value="PQO31320.1"/>
    <property type="molecule type" value="Genomic_DNA"/>
</dbReference>
<dbReference type="SUPFAM" id="SSF103473">
    <property type="entry name" value="MFS general substrate transporter"/>
    <property type="match status" value="1"/>
</dbReference>
<organism evidence="3 4">
    <name type="scientific">Blastopirellula marina</name>
    <dbReference type="NCBI Taxonomy" id="124"/>
    <lineage>
        <taxon>Bacteria</taxon>
        <taxon>Pseudomonadati</taxon>
        <taxon>Planctomycetota</taxon>
        <taxon>Planctomycetia</taxon>
        <taxon>Pirellulales</taxon>
        <taxon>Pirellulaceae</taxon>
        <taxon>Blastopirellula</taxon>
    </lineage>
</organism>
<dbReference type="NCBIfam" id="NF037959">
    <property type="entry name" value="MFS_SpdSyn"/>
    <property type="match status" value="1"/>
</dbReference>
<protein>
    <recommendedName>
        <fullName evidence="5">Spermidine synthase</fullName>
    </recommendedName>
</protein>
<feature type="transmembrane region" description="Helical" evidence="2">
    <location>
        <begin position="150"/>
        <end position="169"/>
    </location>
</feature>
<accession>A0A2S8FGU8</accession>
<reference evidence="3 4" key="1">
    <citation type="submission" date="2018-02" db="EMBL/GenBank/DDBJ databases">
        <title>Comparative genomes isolates from brazilian mangrove.</title>
        <authorList>
            <person name="Araujo J.E."/>
            <person name="Taketani R.G."/>
            <person name="Silva M.C.P."/>
            <person name="Loureco M.V."/>
            <person name="Andreote F.D."/>
        </authorList>
    </citation>
    <scope>NUCLEOTIDE SEQUENCE [LARGE SCALE GENOMIC DNA]</scope>
    <source>
        <strain evidence="3 4">HEX-2 MGV</strain>
    </source>
</reference>
<name>A0A2S8FGU8_9BACT</name>
<dbReference type="SUPFAM" id="SSF53335">
    <property type="entry name" value="S-adenosyl-L-methionine-dependent methyltransferases"/>
    <property type="match status" value="1"/>
</dbReference>
<dbReference type="AlphaFoldDB" id="A0A2S8FGU8"/>
<dbReference type="GO" id="GO:0006596">
    <property type="term" value="P:polyamine biosynthetic process"/>
    <property type="evidence" value="ECO:0007669"/>
    <property type="project" value="UniProtKB-KW"/>
</dbReference>
<dbReference type="InterPro" id="IPR029063">
    <property type="entry name" value="SAM-dependent_MTases_sf"/>
</dbReference>
<dbReference type="PANTHER" id="PTHR43317">
    <property type="entry name" value="THERMOSPERMINE SYNTHASE ACAULIS5"/>
    <property type="match status" value="1"/>
</dbReference>
<dbReference type="InterPro" id="IPR036259">
    <property type="entry name" value="MFS_trans_sf"/>
</dbReference>
<dbReference type="PANTHER" id="PTHR43317:SF1">
    <property type="entry name" value="THERMOSPERMINE SYNTHASE ACAULIS5"/>
    <property type="match status" value="1"/>
</dbReference>
<feature type="transmembrane region" description="Helical" evidence="2">
    <location>
        <begin position="181"/>
        <end position="201"/>
    </location>
</feature>
<gene>
    <name evidence="3" type="ORF">C5Y96_13340</name>
</gene>
<evidence type="ECO:0000256" key="2">
    <source>
        <dbReference type="SAM" id="Phobius"/>
    </source>
</evidence>
<sequence>MTNNPKNLVYGWVLPLAVLWSAFLLFQVQPLISKTILPWFGGSPTVWTTCMLFFQVVLFAGYLYAHLLATYVPKRWQGVIHAGLMIAALLLMPISPSDDWKPTADVWPPGYILLLLATHLGLPYFLLAANGPLLQHWFSQLAPGKTPYRLYALSNIGSLAALLTYPFLVEPNWTLPTQSGAWSWGYAGFALLLIPIAVAIVRNQGDPQNVAEPNDECSDEPVPGWKTLAAWLALPAFACVMLLATTNHVCQDMAVVPFLWVVPLSLYLLTFIFCFDGEGWYRRSWLGWMAIGSIVLISALQLLGGMLDIGWMAVSYFGAMFFVCMICHGELVRLKPSTRHLTLYYLMISGGGALGGMFVSLVCPLIFSQYYEMPLSLMVAFGLAMFVTVSSLEKRFGAIPLWSMGLMFCGMLVMLSGQLRSFQSHYLESQRNFYGVLSIGEVPTNDGQPILAMYHGRIMHGFQYQADAKQSEPTSYYARNTGVGLTMARLPKQNERRVGVVGLGAGTLATYGNQGDYYRFYEINDDVIEMAKQHFTFLKDCKAQHDLVLGDARLALEREPDQQFDLLVLDAFSGDAIPTHLLTREAFRIYQRHLAEGGVLAIHVSNKHLDLRPVVLGTCEEFDLETLYITTAPDAATQQTGSQWIIASKNHQFLSDDTMQSAATQLGPHMVYAKPWTDNFSNLLEVLK</sequence>
<evidence type="ECO:0008006" key="5">
    <source>
        <dbReference type="Google" id="ProtNLM"/>
    </source>
</evidence>
<feature type="transmembrane region" description="Helical" evidence="2">
    <location>
        <begin position="46"/>
        <end position="64"/>
    </location>
</feature>
<keyword evidence="2" id="KW-0472">Membrane</keyword>
<keyword evidence="2" id="KW-0812">Transmembrane</keyword>
<dbReference type="OrthoDB" id="9761985at2"/>
<dbReference type="CDD" id="cd02440">
    <property type="entry name" value="AdoMet_MTases"/>
    <property type="match status" value="1"/>
</dbReference>
<feature type="transmembrane region" description="Helical" evidence="2">
    <location>
        <begin position="399"/>
        <end position="419"/>
    </location>
</feature>
<dbReference type="Proteomes" id="UP000240009">
    <property type="component" value="Unassembled WGS sequence"/>
</dbReference>